<dbReference type="PANTHER" id="PTHR32322:SF18">
    <property type="entry name" value="S-ADENOSYLMETHIONINE_S-ADENOSYLHOMOCYSTEINE TRANSPORTER"/>
    <property type="match status" value="1"/>
</dbReference>
<dbReference type="InterPro" id="IPR050638">
    <property type="entry name" value="AA-Vitamin_Transporters"/>
</dbReference>
<comment type="caution">
    <text evidence="9">The sequence shown here is derived from an EMBL/GenBank/DDBJ whole genome shotgun (WGS) entry which is preliminary data.</text>
</comment>
<feature type="domain" description="EamA" evidence="8">
    <location>
        <begin position="148"/>
        <end position="285"/>
    </location>
</feature>
<comment type="subcellular location">
    <subcellularLocation>
        <location evidence="1">Cell membrane</location>
        <topology evidence="1">Multi-pass membrane protein</topology>
    </subcellularLocation>
</comment>
<feature type="transmembrane region" description="Helical" evidence="7">
    <location>
        <begin position="65"/>
        <end position="83"/>
    </location>
</feature>
<evidence type="ECO:0000256" key="3">
    <source>
        <dbReference type="ARBA" id="ARBA00022475"/>
    </source>
</evidence>
<accession>A0A229P390</accession>
<dbReference type="EMBL" id="NMUQ01000001">
    <property type="protein sequence ID" value="OXM16580.1"/>
    <property type="molecule type" value="Genomic_DNA"/>
</dbReference>
<organism evidence="9 10">
    <name type="scientific">Paenibacillus herberti</name>
    <dbReference type="NCBI Taxonomy" id="1619309"/>
    <lineage>
        <taxon>Bacteria</taxon>
        <taxon>Bacillati</taxon>
        <taxon>Bacillota</taxon>
        <taxon>Bacilli</taxon>
        <taxon>Bacillales</taxon>
        <taxon>Paenibacillaceae</taxon>
        <taxon>Paenibacillus</taxon>
    </lineage>
</organism>
<dbReference type="RefSeq" id="WP_089523664.1">
    <property type="nucleotide sequence ID" value="NZ_NMUQ01000001.1"/>
</dbReference>
<dbReference type="InterPro" id="IPR037185">
    <property type="entry name" value="EmrE-like"/>
</dbReference>
<gene>
    <name evidence="9" type="ORF">CGZ75_07935</name>
</gene>
<comment type="similarity">
    <text evidence="2">Belongs to the EamA transporter family.</text>
</comment>
<keyword evidence="5 7" id="KW-1133">Transmembrane helix</keyword>
<evidence type="ECO:0000256" key="5">
    <source>
        <dbReference type="ARBA" id="ARBA00022989"/>
    </source>
</evidence>
<dbReference type="SUPFAM" id="SSF103481">
    <property type="entry name" value="Multidrug resistance efflux transporter EmrE"/>
    <property type="match status" value="2"/>
</dbReference>
<dbReference type="OrthoDB" id="9812547at2"/>
<evidence type="ECO:0000256" key="6">
    <source>
        <dbReference type="ARBA" id="ARBA00023136"/>
    </source>
</evidence>
<keyword evidence="6 7" id="KW-0472">Membrane</keyword>
<dbReference type="AlphaFoldDB" id="A0A229P390"/>
<keyword evidence="4 7" id="KW-0812">Transmembrane</keyword>
<evidence type="ECO:0000256" key="4">
    <source>
        <dbReference type="ARBA" id="ARBA00022692"/>
    </source>
</evidence>
<feature type="transmembrane region" description="Helical" evidence="7">
    <location>
        <begin position="30"/>
        <end position="49"/>
    </location>
</feature>
<dbReference type="Proteomes" id="UP000215145">
    <property type="component" value="Unassembled WGS sequence"/>
</dbReference>
<feature type="transmembrane region" description="Helical" evidence="7">
    <location>
        <begin position="218"/>
        <end position="236"/>
    </location>
</feature>
<evidence type="ECO:0000256" key="7">
    <source>
        <dbReference type="SAM" id="Phobius"/>
    </source>
</evidence>
<feature type="transmembrane region" description="Helical" evidence="7">
    <location>
        <begin position="248"/>
        <end position="264"/>
    </location>
</feature>
<evidence type="ECO:0000259" key="8">
    <source>
        <dbReference type="Pfam" id="PF00892"/>
    </source>
</evidence>
<evidence type="ECO:0000313" key="9">
    <source>
        <dbReference type="EMBL" id="OXM16580.1"/>
    </source>
</evidence>
<reference evidence="9 10" key="1">
    <citation type="submission" date="2017-07" db="EMBL/GenBank/DDBJ databases">
        <title>Paenibacillus herberti R33 genome sequencing and assembly.</title>
        <authorList>
            <person name="Su W."/>
        </authorList>
    </citation>
    <scope>NUCLEOTIDE SEQUENCE [LARGE SCALE GENOMIC DNA]</scope>
    <source>
        <strain evidence="9 10">R33</strain>
    </source>
</reference>
<sequence length="306" mass="32678">MVLFNYVIMCMVFGTTFLAIKVGVEAGLPPFLSGGIRFVAAGAIIYAWLMWRRKASLSLLFRKEVLLIAAGSTFTTFSALYWAEQHIDSGMAAVLSATGPIAIIVMQSLALKQRIYRMEKLGCALGFAGVVVLMLPNLSGGNDGLWLTACLLVLLSSFGYAAGSLLTRRVLLRNPEQSPIVLNAAQMVVGGAGLLLLSALMERPSSASIAWLPATGSLLYLIAVGSMLGHSLFAWLIKATNAFFPSTWLYVSPVIALSIGAIVFGEQLTLFSICGSLLVLAGVVLPKLKELKAYVSTPSQRRKKAA</sequence>
<evidence type="ECO:0000256" key="1">
    <source>
        <dbReference type="ARBA" id="ARBA00004651"/>
    </source>
</evidence>
<feature type="domain" description="EamA" evidence="8">
    <location>
        <begin position="7"/>
        <end position="134"/>
    </location>
</feature>
<dbReference type="GO" id="GO:0005886">
    <property type="term" value="C:plasma membrane"/>
    <property type="evidence" value="ECO:0007669"/>
    <property type="project" value="UniProtKB-SubCell"/>
</dbReference>
<feature type="transmembrane region" description="Helical" evidence="7">
    <location>
        <begin position="7"/>
        <end position="24"/>
    </location>
</feature>
<dbReference type="InterPro" id="IPR000620">
    <property type="entry name" value="EamA_dom"/>
</dbReference>
<keyword evidence="10" id="KW-1185">Reference proteome</keyword>
<dbReference type="PANTHER" id="PTHR32322">
    <property type="entry name" value="INNER MEMBRANE TRANSPORTER"/>
    <property type="match status" value="1"/>
</dbReference>
<keyword evidence="3" id="KW-1003">Cell membrane</keyword>
<name>A0A229P390_9BACL</name>
<dbReference type="Pfam" id="PF00892">
    <property type="entry name" value="EamA"/>
    <property type="match status" value="2"/>
</dbReference>
<feature type="transmembrane region" description="Helical" evidence="7">
    <location>
        <begin position="121"/>
        <end position="139"/>
    </location>
</feature>
<feature type="transmembrane region" description="Helical" evidence="7">
    <location>
        <begin position="179"/>
        <end position="198"/>
    </location>
</feature>
<proteinExistence type="inferred from homology"/>
<protein>
    <submittedName>
        <fullName evidence="9">EamA family transporter</fullName>
    </submittedName>
</protein>
<evidence type="ECO:0000313" key="10">
    <source>
        <dbReference type="Proteomes" id="UP000215145"/>
    </source>
</evidence>
<feature type="transmembrane region" description="Helical" evidence="7">
    <location>
        <begin position="270"/>
        <end position="288"/>
    </location>
</feature>
<evidence type="ECO:0000256" key="2">
    <source>
        <dbReference type="ARBA" id="ARBA00007362"/>
    </source>
</evidence>
<feature type="transmembrane region" description="Helical" evidence="7">
    <location>
        <begin position="89"/>
        <end position="109"/>
    </location>
</feature>
<feature type="transmembrane region" description="Helical" evidence="7">
    <location>
        <begin position="145"/>
        <end position="167"/>
    </location>
</feature>